<name>A0AAE0LKQ3_9CHLO</name>
<dbReference type="InterPro" id="IPR011989">
    <property type="entry name" value="ARM-like"/>
</dbReference>
<dbReference type="InterPro" id="IPR016024">
    <property type="entry name" value="ARM-type_fold"/>
</dbReference>
<evidence type="ECO:0000313" key="2">
    <source>
        <dbReference type="EMBL" id="KAK3288768.1"/>
    </source>
</evidence>
<dbReference type="SUPFAM" id="SSF48371">
    <property type="entry name" value="ARM repeat"/>
    <property type="match status" value="1"/>
</dbReference>
<feature type="compositionally biased region" description="Polar residues" evidence="1">
    <location>
        <begin position="810"/>
        <end position="826"/>
    </location>
</feature>
<organism evidence="2 3">
    <name type="scientific">Cymbomonas tetramitiformis</name>
    <dbReference type="NCBI Taxonomy" id="36881"/>
    <lineage>
        <taxon>Eukaryota</taxon>
        <taxon>Viridiplantae</taxon>
        <taxon>Chlorophyta</taxon>
        <taxon>Pyramimonadophyceae</taxon>
        <taxon>Pyramimonadales</taxon>
        <taxon>Pyramimonadaceae</taxon>
        <taxon>Cymbomonas</taxon>
    </lineage>
</organism>
<feature type="region of interest" description="Disordered" evidence="1">
    <location>
        <begin position="672"/>
        <end position="850"/>
    </location>
</feature>
<feature type="compositionally biased region" description="Polar residues" evidence="1">
    <location>
        <begin position="714"/>
        <end position="726"/>
    </location>
</feature>
<comment type="caution">
    <text evidence="2">The sequence shown here is derived from an EMBL/GenBank/DDBJ whole genome shotgun (WGS) entry which is preliminary data.</text>
</comment>
<sequence>LATIASHRPEGHTEWLFGNYRVDMIQAGAFEVLLTTLETVFCHRDAAQQIRHSASIAIMYLSSAVTGEISASSLCKLIDILAETYSKWTLLHLVTGLRLLLHQPEYSKAACTGPFKMSRKARGEGSMKLVSRRCRTSKIAPMVTKERADEMEALSKGENYLADVEEDGNSILKPKGTLTKNHSTSFQSPTLENVFTEVIDNSVRKPDLGANTDTDWGLGRIIFIGNKWYSQMASCENSLDPVVGMFNSLAPILWLYIIGDNDPPPPRRRDLSELDHPKGFECLDTWWTVAVAGSEEQLPSQKMTQVVDLLLRILSLKHRAHGRAVMWSLGLLWVLSGRSQGMETYLIQKGVAEMLIDILLSEQWQHGVKDYASGLLGALMDEWSNVENMGSSLQPALAALARQLQSPSPRVYAAALRVMGHMTYVAPLFCPDSQLILRTTKATLIELESMELASKVLQKSFKHFLQHGEPEGAAAEATWRPLGAAPGMSAEQYNLEVDVLALPPQSQIGDLAVMWLVLVLLRNISVCSEYQVRVAKTSLLSLLQINSHFTGILSATPSNRNAMHKEIVDLCSATLRNLSSHPDNRTRFYKTELRGMKGALERGSDASNNENLGAGAVSPSTASMLLHDPESNLRPPPGISESGHHWLPLQSVVYPEDGQEEAEEAEAMGRLGDQVEDGGHDPTTADDDRGYGVRGTRMLEGPSADHCTAEATAASRTAQPAYTAQLSPFHGRSDDPGAEPRSPSRGKRASSLLMTTLLSPRPHTSPGSPRLHRPRLSGSARPQPKLPSSPREHSARPKARFPVTGVLSPRDTSQLPDMPNSAQHTKSAPNSPRPPPSPPAGARGSPRADGTAEMICGRSAMAVLCKRLRCVETRLLLRSRPQRETAAGPLVHCGAGLYLRAP</sequence>
<accession>A0AAE0LKQ3</accession>
<reference evidence="2 3" key="1">
    <citation type="journal article" date="2015" name="Genome Biol. Evol.">
        <title>Comparative Genomics of a Bacterivorous Green Alga Reveals Evolutionary Causalities and Consequences of Phago-Mixotrophic Mode of Nutrition.</title>
        <authorList>
            <person name="Burns J.A."/>
            <person name="Paasch A."/>
            <person name="Narechania A."/>
            <person name="Kim E."/>
        </authorList>
    </citation>
    <scope>NUCLEOTIDE SEQUENCE [LARGE SCALE GENOMIC DNA]</scope>
    <source>
        <strain evidence="2 3">PLY_AMNH</strain>
    </source>
</reference>
<keyword evidence="3" id="KW-1185">Reference proteome</keyword>
<evidence type="ECO:0000313" key="3">
    <source>
        <dbReference type="Proteomes" id="UP001190700"/>
    </source>
</evidence>
<dbReference type="EMBL" id="LGRX02000363">
    <property type="protein sequence ID" value="KAK3288768.1"/>
    <property type="molecule type" value="Genomic_DNA"/>
</dbReference>
<feature type="non-terminal residue" evidence="2">
    <location>
        <position position="1"/>
    </location>
</feature>
<dbReference type="Proteomes" id="UP001190700">
    <property type="component" value="Unassembled WGS sequence"/>
</dbReference>
<dbReference type="Gene3D" id="1.25.10.10">
    <property type="entry name" value="Leucine-rich Repeat Variant"/>
    <property type="match status" value="1"/>
</dbReference>
<protein>
    <submittedName>
        <fullName evidence="2">Uncharacterized protein</fullName>
    </submittedName>
</protein>
<gene>
    <name evidence="2" type="ORF">CYMTET_3770</name>
</gene>
<proteinExistence type="predicted"/>
<dbReference type="AlphaFoldDB" id="A0AAE0LKQ3"/>
<evidence type="ECO:0000256" key="1">
    <source>
        <dbReference type="SAM" id="MobiDB-lite"/>
    </source>
</evidence>